<accession>A2WVP2</accession>
<dbReference type="EMBL" id="CM000126">
    <property type="protein sequence ID" value="EAY76038.1"/>
    <property type="molecule type" value="Genomic_DNA"/>
</dbReference>
<gene>
    <name evidence="2" type="ORF">OsI_03966</name>
</gene>
<feature type="region of interest" description="Disordered" evidence="1">
    <location>
        <begin position="1"/>
        <end position="69"/>
    </location>
</feature>
<reference evidence="2 3" key="1">
    <citation type="journal article" date="2005" name="PLoS Biol.">
        <title>The genomes of Oryza sativa: a history of duplications.</title>
        <authorList>
            <person name="Yu J."/>
            <person name="Wang J."/>
            <person name="Lin W."/>
            <person name="Li S."/>
            <person name="Li H."/>
            <person name="Zhou J."/>
            <person name="Ni P."/>
            <person name="Dong W."/>
            <person name="Hu S."/>
            <person name="Zeng C."/>
            <person name="Zhang J."/>
            <person name="Zhang Y."/>
            <person name="Li R."/>
            <person name="Xu Z."/>
            <person name="Li S."/>
            <person name="Li X."/>
            <person name="Zheng H."/>
            <person name="Cong L."/>
            <person name="Lin L."/>
            <person name="Yin J."/>
            <person name="Geng J."/>
            <person name="Li G."/>
            <person name="Shi J."/>
            <person name="Liu J."/>
            <person name="Lv H."/>
            <person name="Li J."/>
            <person name="Wang J."/>
            <person name="Deng Y."/>
            <person name="Ran L."/>
            <person name="Shi X."/>
            <person name="Wang X."/>
            <person name="Wu Q."/>
            <person name="Li C."/>
            <person name="Ren X."/>
            <person name="Wang J."/>
            <person name="Wang X."/>
            <person name="Li D."/>
            <person name="Liu D."/>
            <person name="Zhang X."/>
            <person name="Ji Z."/>
            <person name="Zhao W."/>
            <person name="Sun Y."/>
            <person name="Zhang Z."/>
            <person name="Bao J."/>
            <person name="Han Y."/>
            <person name="Dong L."/>
            <person name="Ji J."/>
            <person name="Chen P."/>
            <person name="Wu S."/>
            <person name="Liu J."/>
            <person name="Xiao Y."/>
            <person name="Bu D."/>
            <person name="Tan J."/>
            <person name="Yang L."/>
            <person name="Ye C."/>
            <person name="Zhang J."/>
            <person name="Xu J."/>
            <person name="Zhou Y."/>
            <person name="Yu Y."/>
            <person name="Zhang B."/>
            <person name="Zhuang S."/>
            <person name="Wei H."/>
            <person name="Liu B."/>
            <person name="Lei M."/>
            <person name="Yu H."/>
            <person name="Li Y."/>
            <person name="Xu H."/>
            <person name="Wei S."/>
            <person name="He X."/>
            <person name="Fang L."/>
            <person name="Zhang Z."/>
            <person name="Zhang Y."/>
            <person name="Huang X."/>
            <person name="Su Z."/>
            <person name="Tong W."/>
            <person name="Li J."/>
            <person name="Tong Z."/>
            <person name="Li S."/>
            <person name="Ye J."/>
            <person name="Wang L."/>
            <person name="Fang L."/>
            <person name="Lei T."/>
            <person name="Chen C."/>
            <person name="Chen H."/>
            <person name="Xu Z."/>
            <person name="Li H."/>
            <person name="Huang H."/>
            <person name="Zhang F."/>
            <person name="Xu H."/>
            <person name="Li N."/>
            <person name="Zhao C."/>
            <person name="Li S."/>
            <person name="Dong L."/>
            <person name="Huang Y."/>
            <person name="Li L."/>
            <person name="Xi Y."/>
            <person name="Qi Q."/>
            <person name="Li W."/>
            <person name="Zhang B."/>
            <person name="Hu W."/>
            <person name="Zhang Y."/>
            <person name="Tian X."/>
            <person name="Jiao Y."/>
            <person name="Liang X."/>
            <person name="Jin J."/>
            <person name="Gao L."/>
            <person name="Zheng W."/>
            <person name="Hao B."/>
            <person name="Liu S."/>
            <person name="Wang W."/>
            <person name="Yuan L."/>
            <person name="Cao M."/>
            <person name="McDermott J."/>
            <person name="Samudrala R."/>
            <person name="Wang J."/>
            <person name="Wong G.K."/>
            <person name="Yang H."/>
        </authorList>
    </citation>
    <scope>NUCLEOTIDE SEQUENCE [LARGE SCALE GENOMIC DNA]</scope>
    <source>
        <strain evidence="3">cv. 93-11</strain>
    </source>
</reference>
<proteinExistence type="predicted"/>
<evidence type="ECO:0000256" key="1">
    <source>
        <dbReference type="SAM" id="MobiDB-lite"/>
    </source>
</evidence>
<feature type="compositionally biased region" description="Basic and acidic residues" evidence="1">
    <location>
        <begin position="15"/>
        <end position="26"/>
    </location>
</feature>
<evidence type="ECO:0000313" key="2">
    <source>
        <dbReference type="EMBL" id="EAY76038.1"/>
    </source>
</evidence>
<sequence>MLRPARRSSVAPADGWRDPRGDEQQIRQHPAVRPKTPAAPSGVVEDGCVNDTVVDGGGTAPKLRGRGPCQRHWRARWGASFWSSAQKTAAAPSGGSREASRAPRSDGELHLEDGGGAERRISGGFPEPKAATQGVG</sequence>
<dbReference type="AlphaFoldDB" id="A2WVP2"/>
<dbReference type="Proteomes" id="UP000007015">
    <property type="component" value="Chromosome 1"/>
</dbReference>
<evidence type="ECO:0000313" key="3">
    <source>
        <dbReference type="Proteomes" id="UP000007015"/>
    </source>
</evidence>
<organism evidence="2 3">
    <name type="scientific">Oryza sativa subsp. indica</name>
    <name type="common">Rice</name>
    <dbReference type="NCBI Taxonomy" id="39946"/>
    <lineage>
        <taxon>Eukaryota</taxon>
        <taxon>Viridiplantae</taxon>
        <taxon>Streptophyta</taxon>
        <taxon>Embryophyta</taxon>
        <taxon>Tracheophyta</taxon>
        <taxon>Spermatophyta</taxon>
        <taxon>Magnoliopsida</taxon>
        <taxon>Liliopsida</taxon>
        <taxon>Poales</taxon>
        <taxon>Poaceae</taxon>
        <taxon>BOP clade</taxon>
        <taxon>Oryzoideae</taxon>
        <taxon>Oryzeae</taxon>
        <taxon>Oryzinae</taxon>
        <taxon>Oryza</taxon>
        <taxon>Oryza sativa</taxon>
    </lineage>
</organism>
<dbReference type="HOGENOM" id="CLU_1878837_0_0_1"/>
<name>A2WVP2_ORYSI</name>
<feature type="region of interest" description="Disordered" evidence="1">
    <location>
        <begin position="84"/>
        <end position="136"/>
    </location>
</feature>
<dbReference type="Gramene" id="BGIOSGA004563-TA">
    <property type="protein sequence ID" value="BGIOSGA004563-PA"/>
    <property type="gene ID" value="BGIOSGA004563"/>
</dbReference>
<feature type="compositionally biased region" description="Basic and acidic residues" evidence="1">
    <location>
        <begin position="98"/>
        <end position="121"/>
    </location>
</feature>
<keyword evidence="3" id="KW-1185">Reference proteome</keyword>
<protein>
    <submittedName>
        <fullName evidence="2">Uncharacterized protein</fullName>
    </submittedName>
</protein>